<dbReference type="EMBL" id="JAGINW010000001">
    <property type="protein sequence ID" value="MBP2325612.1"/>
    <property type="molecule type" value="Genomic_DNA"/>
</dbReference>
<dbReference type="Pfam" id="PF01869">
    <property type="entry name" value="BcrAD_BadFG"/>
    <property type="match status" value="1"/>
</dbReference>
<proteinExistence type="predicted"/>
<dbReference type="Proteomes" id="UP001519332">
    <property type="component" value="Unassembled WGS sequence"/>
</dbReference>
<organism evidence="3 4">
    <name type="scientific">Kibdelosporangium banguiense</name>
    <dbReference type="NCBI Taxonomy" id="1365924"/>
    <lineage>
        <taxon>Bacteria</taxon>
        <taxon>Bacillati</taxon>
        <taxon>Actinomycetota</taxon>
        <taxon>Actinomycetes</taxon>
        <taxon>Pseudonocardiales</taxon>
        <taxon>Pseudonocardiaceae</taxon>
        <taxon>Kibdelosporangium</taxon>
    </lineage>
</organism>
<gene>
    <name evidence="3" type="ORF">JOF56_005997</name>
</gene>
<dbReference type="SUPFAM" id="SSF53067">
    <property type="entry name" value="Actin-like ATPase domain"/>
    <property type="match status" value="2"/>
</dbReference>
<name>A0ABS4TMH1_9PSEU</name>
<dbReference type="InterPro" id="IPR052519">
    <property type="entry name" value="Euk-type_GlcNAc_Kinase"/>
</dbReference>
<feature type="domain" description="ATPase BadF/BadG/BcrA/BcrD type" evidence="2">
    <location>
        <begin position="10"/>
        <end position="307"/>
    </location>
</feature>
<accession>A0ABS4TMH1</accession>
<dbReference type="InterPro" id="IPR002731">
    <property type="entry name" value="ATPase_BadF"/>
</dbReference>
<evidence type="ECO:0000313" key="4">
    <source>
        <dbReference type="Proteomes" id="UP001519332"/>
    </source>
</evidence>
<dbReference type="RefSeq" id="WP_209642788.1">
    <property type="nucleotide sequence ID" value="NZ_JAGINW010000001.1"/>
</dbReference>
<evidence type="ECO:0000313" key="3">
    <source>
        <dbReference type="EMBL" id="MBP2325612.1"/>
    </source>
</evidence>
<comment type="caution">
    <text evidence="3">The sequence shown here is derived from an EMBL/GenBank/DDBJ whole genome shotgun (WGS) entry which is preliminary data.</text>
</comment>
<evidence type="ECO:0000256" key="1">
    <source>
        <dbReference type="SAM" id="MobiDB-lite"/>
    </source>
</evidence>
<evidence type="ECO:0000259" key="2">
    <source>
        <dbReference type="Pfam" id="PF01869"/>
    </source>
</evidence>
<reference evidence="3 4" key="1">
    <citation type="submission" date="2021-03" db="EMBL/GenBank/DDBJ databases">
        <title>Sequencing the genomes of 1000 actinobacteria strains.</title>
        <authorList>
            <person name="Klenk H.-P."/>
        </authorList>
    </citation>
    <scope>NUCLEOTIDE SEQUENCE [LARGE SCALE GENOMIC DNA]</scope>
    <source>
        <strain evidence="3 4">DSM 46670</strain>
    </source>
</reference>
<feature type="region of interest" description="Disordered" evidence="1">
    <location>
        <begin position="342"/>
        <end position="365"/>
    </location>
</feature>
<dbReference type="CDD" id="cd24007">
    <property type="entry name" value="ASKHA_NBD_eukNAGK-like"/>
    <property type="match status" value="1"/>
</dbReference>
<protein>
    <submittedName>
        <fullName evidence="3">N-acetylglucosamine kinase-like BadF-type ATPase</fullName>
    </submittedName>
</protein>
<dbReference type="Gene3D" id="3.30.420.40">
    <property type="match status" value="2"/>
</dbReference>
<dbReference type="InterPro" id="IPR043129">
    <property type="entry name" value="ATPase_NBD"/>
</dbReference>
<dbReference type="PANTHER" id="PTHR43190">
    <property type="entry name" value="N-ACETYL-D-GLUCOSAMINE KINASE"/>
    <property type="match status" value="1"/>
</dbReference>
<dbReference type="PANTHER" id="PTHR43190:SF3">
    <property type="entry name" value="N-ACETYL-D-GLUCOSAMINE KINASE"/>
    <property type="match status" value="1"/>
</dbReference>
<sequence length="365" mass="37211">MNEDAVIIAIDGGGSKTDVLLVDASGAVLGRSRGAGASPQVVGMKPGLDVFESLVAEAAVQAGLPATPPFGTHTSAYLAGADLPAEEEELFQALTERGWSESVVVGNDTFALLRAGTTDGVGVAVVCGAGINCVGVSADGRVHRFPALGRISGDWGGGFQLGSEALWWAVRDADGRGPRTELLPAVVEHFGARDIFEVVERLHFKSLPRQRIHELSPLLFRIASAGDTIANRVVQQLVDEVATMVSVTVRELGMTGEAPVVVLGGGVLTGVDSSVIAQIAQRCVDVAPRADVRVVDIAPVVGAALLGLDAIGAPAAAKTRLRASAGLLSSVPAGVIGQSADGLVNGGAPSEPDGVGKRPERFGAS</sequence>
<keyword evidence="4" id="KW-1185">Reference proteome</keyword>
<feature type="compositionally biased region" description="Basic and acidic residues" evidence="1">
    <location>
        <begin position="354"/>
        <end position="365"/>
    </location>
</feature>